<dbReference type="GO" id="GO:0034198">
    <property type="term" value="P:cellular response to amino acid starvation"/>
    <property type="evidence" value="ECO:0007669"/>
    <property type="project" value="TreeGrafter"/>
</dbReference>
<name>A0A0B1SZJ3_OESDE</name>
<dbReference type="Pfam" id="PF06218">
    <property type="entry name" value="NPR2"/>
    <property type="match status" value="2"/>
</dbReference>
<keyword evidence="3" id="KW-1185">Reference proteome</keyword>
<dbReference type="OrthoDB" id="338854at2759"/>
<gene>
    <name evidence="2" type="ORF">OESDEN_10842</name>
</gene>
<evidence type="ECO:0000313" key="3">
    <source>
        <dbReference type="Proteomes" id="UP000053660"/>
    </source>
</evidence>
<evidence type="ECO:0000256" key="1">
    <source>
        <dbReference type="ARBA" id="ARBA00008433"/>
    </source>
</evidence>
<dbReference type="GO" id="GO:0010508">
    <property type="term" value="P:positive regulation of autophagy"/>
    <property type="evidence" value="ECO:0007669"/>
    <property type="project" value="TreeGrafter"/>
</dbReference>
<dbReference type="GO" id="GO:1904262">
    <property type="term" value="P:negative regulation of TORC1 signaling"/>
    <property type="evidence" value="ECO:0007669"/>
    <property type="project" value="TreeGrafter"/>
</dbReference>
<dbReference type="PANTHER" id="PTHR12991:SF10">
    <property type="entry name" value="GATOR COMPLEX PROTEIN NPRL2"/>
    <property type="match status" value="1"/>
</dbReference>
<dbReference type="GO" id="GO:0005774">
    <property type="term" value="C:vacuolar membrane"/>
    <property type="evidence" value="ECO:0007669"/>
    <property type="project" value="TreeGrafter"/>
</dbReference>
<sequence>MASLSNSYISHENGTSSLPLEGLFGHFRFADVPKLIAIFYAEFDIEIGPVIRYQIPEDQNVVSPERFSAFSAAIIPKDEMLNRLIKLNFRDYKVMGHPIGLKHDTWYGRGQLNFNMCFVVAKESTIDCMYEPLVQKFAEYLVDLEMVNLYMVPMFTRAIQLTPAIIDKMDVLSQKIIPKIDGIRCVKEIAMEVEIDPDLVMRCVRNLHFYECVSLVPLFLYSNTYVATEKLHDFYNNPTVREDCLQFARYRLPDGELGPVPLFCDVFRLLMSLKCGITLREWCETMSPRRYNVDERRLIQFGMHHQFLRKLSIYPIATIPANDVERSGKIFRLCDGSRALEDLAVIYDIMPEELHYKLKESGKFQFISR</sequence>
<accession>A0A0B1SZJ3</accession>
<organism evidence="2 3">
    <name type="scientific">Oesophagostomum dentatum</name>
    <name type="common">Nodular worm</name>
    <dbReference type="NCBI Taxonomy" id="61180"/>
    <lineage>
        <taxon>Eukaryota</taxon>
        <taxon>Metazoa</taxon>
        <taxon>Ecdysozoa</taxon>
        <taxon>Nematoda</taxon>
        <taxon>Chromadorea</taxon>
        <taxon>Rhabditida</taxon>
        <taxon>Rhabditina</taxon>
        <taxon>Rhabditomorpha</taxon>
        <taxon>Strongyloidea</taxon>
        <taxon>Strongylidae</taxon>
        <taxon>Oesophagostomum</taxon>
    </lineage>
</organism>
<evidence type="ECO:0000313" key="2">
    <source>
        <dbReference type="EMBL" id="KHJ89336.1"/>
    </source>
</evidence>
<dbReference type="GO" id="GO:0005096">
    <property type="term" value="F:GTPase activator activity"/>
    <property type="evidence" value="ECO:0007669"/>
    <property type="project" value="TreeGrafter"/>
</dbReference>
<comment type="similarity">
    <text evidence="1">Belongs to the NPR2 family.</text>
</comment>
<dbReference type="Proteomes" id="UP000053660">
    <property type="component" value="Unassembled WGS sequence"/>
</dbReference>
<reference evidence="2 3" key="1">
    <citation type="submission" date="2014-03" db="EMBL/GenBank/DDBJ databases">
        <title>Draft genome of the hookworm Oesophagostomum dentatum.</title>
        <authorList>
            <person name="Mitreva M."/>
        </authorList>
    </citation>
    <scope>NUCLEOTIDE SEQUENCE [LARGE SCALE GENOMIC DNA]</scope>
    <source>
        <strain evidence="2 3">OD-Hann</strain>
    </source>
</reference>
<dbReference type="PANTHER" id="PTHR12991">
    <property type="entry name" value="NITROGEN PERMEASE REGULATOR 2/TUMOR SUPPRESSOR CANDIDATE 4"/>
    <property type="match status" value="1"/>
</dbReference>
<dbReference type="InterPro" id="IPR009348">
    <property type="entry name" value="NPR2-like"/>
</dbReference>
<dbReference type="GO" id="GO:1990130">
    <property type="term" value="C:GATOR1 complex"/>
    <property type="evidence" value="ECO:0007669"/>
    <property type="project" value="TreeGrafter"/>
</dbReference>
<dbReference type="EMBL" id="KN554359">
    <property type="protein sequence ID" value="KHJ89336.1"/>
    <property type="molecule type" value="Genomic_DNA"/>
</dbReference>
<protein>
    <submittedName>
        <fullName evidence="2">Nitrogen permease regulator 2</fullName>
    </submittedName>
</protein>
<proteinExistence type="inferred from homology"/>
<dbReference type="AlphaFoldDB" id="A0A0B1SZJ3"/>